<dbReference type="InterPro" id="IPR001763">
    <property type="entry name" value="Rhodanese-like_dom"/>
</dbReference>
<dbReference type="PANTHER" id="PTHR43031:SF18">
    <property type="entry name" value="RHODANESE-RELATED SULFURTRANSFERASES"/>
    <property type="match status" value="1"/>
</dbReference>
<dbReference type="CDD" id="cd00158">
    <property type="entry name" value="RHOD"/>
    <property type="match status" value="1"/>
</dbReference>
<proteinExistence type="predicted"/>
<dbReference type="SMART" id="SM00450">
    <property type="entry name" value="RHOD"/>
    <property type="match status" value="1"/>
</dbReference>
<dbReference type="RefSeq" id="WP_318351168.1">
    <property type="nucleotide sequence ID" value="NZ_AP018694.1"/>
</dbReference>
<evidence type="ECO:0000259" key="1">
    <source>
        <dbReference type="PROSITE" id="PS50206"/>
    </source>
</evidence>
<organism evidence="2 3">
    <name type="scientific">Aquipluma nitroreducens</name>
    <dbReference type="NCBI Taxonomy" id="2010828"/>
    <lineage>
        <taxon>Bacteria</taxon>
        <taxon>Pseudomonadati</taxon>
        <taxon>Bacteroidota</taxon>
        <taxon>Bacteroidia</taxon>
        <taxon>Marinilabiliales</taxon>
        <taxon>Prolixibacteraceae</taxon>
        <taxon>Aquipluma</taxon>
    </lineage>
</organism>
<dbReference type="InterPro" id="IPR050229">
    <property type="entry name" value="GlpE_sulfurtransferase"/>
</dbReference>
<dbReference type="EMBL" id="AP018694">
    <property type="protein sequence ID" value="BBE18243.1"/>
    <property type="molecule type" value="Genomic_DNA"/>
</dbReference>
<dbReference type="PROSITE" id="PS50206">
    <property type="entry name" value="RHODANESE_3"/>
    <property type="match status" value="1"/>
</dbReference>
<evidence type="ECO:0000313" key="2">
    <source>
        <dbReference type="EMBL" id="BBE18243.1"/>
    </source>
</evidence>
<sequence length="103" mass="11365">MFESIKKFLGVKTIDYAQLVKDGAIILDVRTKGEYGSGHIRGSVNIPVEQLHKNMSKLKDKKRPIITCCESGMRSASAKGILTSNGFSNVHNGGRWMSLNNKI</sequence>
<reference evidence="2" key="1">
    <citation type="journal article" date="2020" name="Int. J. Syst. Evol. Microbiol.">
        <title>Aquipluma nitroreducens gen. nov. sp. nov., a novel facultatively anaerobic bacterium isolated from a freshwater lake.</title>
        <authorList>
            <person name="Watanabe M."/>
            <person name="Kojima H."/>
            <person name="Fukui M."/>
        </authorList>
    </citation>
    <scope>NUCLEOTIDE SEQUENCE</scope>
    <source>
        <strain evidence="2">MeG22</strain>
    </source>
</reference>
<dbReference type="KEGG" id="anf:AQPE_2405"/>
<dbReference type="PANTHER" id="PTHR43031">
    <property type="entry name" value="FAD-DEPENDENT OXIDOREDUCTASE"/>
    <property type="match status" value="1"/>
</dbReference>
<dbReference type="Gene3D" id="3.40.250.10">
    <property type="entry name" value="Rhodanese-like domain"/>
    <property type="match status" value="1"/>
</dbReference>
<protein>
    <submittedName>
        <fullName evidence="2">Phage shock protein E</fullName>
    </submittedName>
</protein>
<feature type="domain" description="Rhodanese" evidence="1">
    <location>
        <begin position="20"/>
        <end position="92"/>
    </location>
</feature>
<evidence type="ECO:0000313" key="3">
    <source>
        <dbReference type="Proteomes" id="UP001193389"/>
    </source>
</evidence>
<accession>A0A5K7S9I4</accession>
<dbReference type="Proteomes" id="UP001193389">
    <property type="component" value="Chromosome"/>
</dbReference>
<name>A0A5K7S9I4_9BACT</name>
<dbReference type="AlphaFoldDB" id="A0A5K7S9I4"/>
<dbReference type="InterPro" id="IPR036873">
    <property type="entry name" value="Rhodanese-like_dom_sf"/>
</dbReference>
<gene>
    <name evidence="2" type="ORF">AQPE_2405</name>
</gene>
<dbReference type="Pfam" id="PF00581">
    <property type="entry name" value="Rhodanese"/>
    <property type="match status" value="1"/>
</dbReference>
<keyword evidence="3" id="KW-1185">Reference proteome</keyword>
<dbReference type="SUPFAM" id="SSF52821">
    <property type="entry name" value="Rhodanese/Cell cycle control phosphatase"/>
    <property type="match status" value="1"/>
</dbReference>